<protein>
    <submittedName>
        <fullName evidence="2">Uncharacterized protein</fullName>
    </submittedName>
</protein>
<keyword evidence="1" id="KW-1133">Transmembrane helix</keyword>
<sequence length="114" mass="12392">MGATTFAVMAAIGAVLSVIIALALPFVLLPRMARFSVLRERYLYSRRGWILVGCVLVMVAHIVIAIVVAAAAAVYPFLWATVALIASAFVTTAIYMALYIRVARSVRRQSGFFP</sequence>
<feature type="transmembrane region" description="Helical" evidence="1">
    <location>
        <begin position="77"/>
        <end position="100"/>
    </location>
</feature>
<keyword evidence="1" id="KW-0472">Membrane</keyword>
<dbReference type="STRING" id="123320.SAMN06309945_0611"/>
<name>A0A1T5ILV3_9MICO</name>
<keyword evidence="3" id="KW-1185">Reference proteome</keyword>
<evidence type="ECO:0000256" key="1">
    <source>
        <dbReference type="SAM" id="Phobius"/>
    </source>
</evidence>
<keyword evidence="1" id="KW-0812">Transmembrane</keyword>
<dbReference type="AlphaFoldDB" id="A0A1T5ILV3"/>
<feature type="transmembrane region" description="Helical" evidence="1">
    <location>
        <begin position="49"/>
        <end position="71"/>
    </location>
</feature>
<organism evidence="2 3">
    <name type="scientific">Okibacterium fritillariae</name>
    <dbReference type="NCBI Taxonomy" id="123320"/>
    <lineage>
        <taxon>Bacteria</taxon>
        <taxon>Bacillati</taxon>
        <taxon>Actinomycetota</taxon>
        <taxon>Actinomycetes</taxon>
        <taxon>Micrococcales</taxon>
        <taxon>Microbacteriaceae</taxon>
        <taxon>Okibacterium</taxon>
    </lineage>
</organism>
<evidence type="ECO:0000313" key="3">
    <source>
        <dbReference type="Proteomes" id="UP000190857"/>
    </source>
</evidence>
<reference evidence="2 3" key="1">
    <citation type="submission" date="2017-02" db="EMBL/GenBank/DDBJ databases">
        <authorList>
            <person name="Peterson S.W."/>
        </authorList>
    </citation>
    <scope>NUCLEOTIDE SEQUENCE [LARGE SCALE GENOMIC DNA]</scope>
    <source>
        <strain evidence="2 3">VKM Ac-2059</strain>
    </source>
</reference>
<dbReference type="EMBL" id="FUZP01000001">
    <property type="protein sequence ID" value="SKC40184.1"/>
    <property type="molecule type" value="Genomic_DNA"/>
</dbReference>
<accession>A0A1T5ILV3</accession>
<gene>
    <name evidence="2" type="ORF">SAMN06309945_0611</name>
</gene>
<dbReference type="Proteomes" id="UP000190857">
    <property type="component" value="Unassembled WGS sequence"/>
</dbReference>
<feature type="transmembrane region" description="Helical" evidence="1">
    <location>
        <begin position="6"/>
        <end position="29"/>
    </location>
</feature>
<evidence type="ECO:0000313" key="2">
    <source>
        <dbReference type="EMBL" id="SKC40184.1"/>
    </source>
</evidence>
<proteinExistence type="predicted"/>
<dbReference type="RefSeq" id="WP_079726814.1">
    <property type="nucleotide sequence ID" value="NZ_FUZP01000001.1"/>
</dbReference>